<sequence>MQGFAVLDRQPASAVVVVWQTTRVAPSRAAHANAVSVDLDSDAEGLRKVHSLTRDFAVLATEGSDLRGLPLAARQLTSADLELLVRETTERRIAIQGAVRDYIARTRRRAAVVPTFPELISVATPCRGTPVERTLRLANNLAQLWSQWLATDEERRRRTVDSRGVTPWMMPEGLDSPAHAIFPRQFGMLIEPQPWGAFSA</sequence>
<reference evidence="1 2" key="1">
    <citation type="submission" date="2012-08" db="EMBL/GenBank/DDBJ databases">
        <title>Whole genome shotgun sequence of Kineosphaera limosa NBRC 100340.</title>
        <authorList>
            <person name="Yoshida I."/>
            <person name="Isaki S."/>
            <person name="Hosoyama A."/>
            <person name="Tsuchikane K."/>
            <person name="Katsumata H."/>
            <person name="Ando Y."/>
            <person name="Ohji S."/>
            <person name="Hamada M."/>
            <person name="Tamura T."/>
            <person name="Yamazoe A."/>
            <person name="Yamazaki S."/>
            <person name="Fujita N."/>
        </authorList>
    </citation>
    <scope>NUCLEOTIDE SEQUENCE [LARGE SCALE GENOMIC DNA]</scope>
    <source>
        <strain evidence="1 2">NBRC 100340</strain>
    </source>
</reference>
<organism evidence="1 2">
    <name type="scientific">Kineosphaera limosa NBRC 100340</name>
    <dbReference type="NCBI Taxonomy" id="1184609"/>
    <lineage>
        <taxon>Bacteria</taxon>
        <taxon>Bacillati</taxon>
        <taxon>Actinomycetota</taxon>
        <taxon>Actinomycetes</taxon>
        <taxon>Micrococcales</taxon>
        <taxon>Dermatophilaceae</taxon>
        <taxon>Kineosphaera</taxon>
    </lineage>
</organism>
<dbReference type="Proteomes" id="UP000008366">
    <property type="component" value="Unassembled WGS sequence"/>
</dbReference>
<gene>
    <name evidence="1" type="ORF">KILIM_018_00720</name>
</gene>
<comment type="caution">
    <text evidence="1">The sequence shown here is derived from an EMBL/GenBank/DDBJ whole genome shotgun (WGS) entry which is preliminary data.</text>
</comment>
<dbReference type="EMBL" id="BAHD01000018">
    <property type="protein sequence ID" value="GAB95324.1"/>
    <property type="molecule type" value="Genomic_DNA"/>
</dbReference>
<dbReference type="STRING" id="1184609.KILIM_018_00720"/>
<protein>
    <submittedName>
        <fullName evidence="1">Uncharacterized protein</fullName>
    </submittedName>
</protein>
<proteinExistence type="predicted"/>
<keyword evidence="2" id="KW-1185">Reference proteome</keyword>
<dbReference type="AlphaFoldDB" id="K6X950"/>
<name>K6X950_9MICO</name>
<accession>K6X950</accession>
<evidence type="ECO:0000313" key="1">
    <source>
        <dbReference type="EMBL" id="GAB95324.1"/>
    </source>
</evidence>
<evidence type="ECO:0000313" key="2">
    <source>
        <dbReference type="Proteomes" id="UP000008366"/>
    </source>
</evidence>